<protein>
    <submittedName>
        <fullName evidence="8">Acyl-CoA dehydrogenase family protein</fullName>
    </submittedName>
</protein>
<keyword evidence="9" id="KW-1185">Reference proteome</keyword>
<comment type="similarity">
    <text evidence="2">Belongs to the acyl-CoA dehydrogenase family.</text>
</comment>
<dbReference type="RefSeq" id="WP_344869834.1">
    <property type="nucleotide sequence ID" value="NZ_BAABBP010000030.1"/>
</dbReference>
<evidence type="ECO:0000256" key="5">
    <source>
        <dbReference type="ARBA" id="ARBA00023002"/>
    </source>
</evidence>
<dbReference type="InterPro" id="IPR046373">
    <property type="entry name" value="Acyl-CoA_Oxase/DH_mid-dom_sf"/>
</dbReference>
<evidence type="ECO:0000256" key="4">
    <source>
        <dbReference type="ARBA" id="ARBA00022827"/>
    </source>
</evidence>
<dbReference type="PANTHER" id="PTHR43884">
    <property type="entry name" value="ACYL-COA DEHYDROGENASE"/>
    <property type="match status" value="1"/>
</dbReference>
<comment type="cofactor">
    <cofactor evidence="1">
        <name>FAD</name>
        <dbReference type="ChEBI" id="CHEBI:57692"/>
    </cofactor>
</comment>
<feature type="domain" description="Acyl-CoA dehydrogenase/oxidase N-terminal" evidence="7">
    <location>
        <begin position="6"/>
        <end position="118"/>
    </location>
</feature>
<keyword evidence="4" id="KW-0274">FAD</keyword>
<keyword evidence="3" id="KW-0285">Flavoprotein</keyword>
<dbReference type="Gene3D" id="1.10.540.10">
    <property type="entry name" value="Acyl-CoA dehydrogenase/oxidase, N-terminal domain"/>
    <property type="match status" value="1"/>
</dbReference>
<comment type="caution">
    <text evidence="8">The sequence shown here is derived from an EMBL/GenBank/DDBJ whole genome shotgun (WGS) entry which is preliminary data.</text>
</comment>
<name>A0ABP7RUD1_9BURK</name>
<accession>A0ABP7RUD1</accession>
<dbReference type="Gene3D" id="1.20.140.10">
    <property type="entry name" value="Butyryl-CoA Dehydrogenase, subunit A, domain 3"/>
    <property type="match status" value="1"/>
</dbReference>
<dbReference type="InterPro" id="IPR036250">
    <property type="entry name" value="AcylCo_DH-like_C"/>
</dbReference>
<dbReference type="SUPFAM" id="SSF56645">
    <property type="entry name" value="Acyl-CoA dehydrogenase NM domain-like"/>
    <property type="match status" value="1"/>
</dbReference>
<reference evidence="9" key="1">
    <citation type="journal article" date="2019" name="Int. J. Syst. Evol. Microbiol.">
        <title>The Global Catalogue of Microorganisms (GCM) 10K type strain sequencing project: providing services to taxonomists for standard genome sequencing and annotation.</title>
        <authorList>
            <consortium name="The Broad Institute Genomics Platform"/>
            <consortium name="The Broad Institute Genome Sequencing Center for Infectious Disease"/>
            <person name="Wu L."/>
            <person name="Ma J."/>
        </authorList>
    </citation>
    <scope>NUCLEOTIDE SEQUENCE [LARGE SCALE GENOMIC DNA]</scope>
    <source>
        <strain evidence="9">JCM 17561</strain>
    </source>
</reference>
<organism evidence="8 9">
    <name type="scientific">Comamonas faecalis</name>
    <dbReference type="NCBI Taxonomy" id="1387849"/>
    <lineage>
        <taxon>Bacteria</taxon>
        <taxon>Pseudomonadati</taxon>
        <taxon>Pseudomonadota</taxon>
        <taxon>Betaproteobacteria</taxon>
        <taxon>Burkholderiales</taxon>
        <taxon>Comamonadaceae</taxon>
        <taxon>Comamonas</taxon>
    </lineage>
</organism>
<dbReference type="PANTHER" id="PTHR43884:SF20">
    <property type="entry name" value="ACYL-COA DEHYDROGENASE FADE28"/>
    <property type="match status" value="1"/>
</dbReference>
<dbReference type="Proteomes" id="UP001501627">
    <property type="component" value="Unassembled WGS sequence"/>
</dbReference>
<dbReference type="Gene3D" id="2.40.110.10">
    <property type="entry name" value="Butyryl-CoA Dehydrogenase, subunit A, domain 2"/>
    <property type="match status" value="1"/>
</dbReference>
<dbReference type="SUPFAM" id="SSF47203">
    <property type="entry name" value="Acyl-CoA dehydrogenase C-terminal domain-like"/>
    <property type="match status" value="1"/>
</dbReference>
<proteinExistence type="inferred from homology"/>
<dbReference type="CDD" id="cd00567">
    <property type="entry name" value="ACAD"/>
    <property type="match status" value="1"/>
</dbReference>
<dbReference type="InterPro" id="IPR009100">
    <property type="entry name" value="AcylCoA_DH/oxidase_NM_dom_sf"/>
</dbReference>
<evidence type="ECO:0000259" key="7">
    <source>
        <dbReference type="Pfam" id="PF02771"/>
    </source>
</evidence>
<keyword evidence="5" id="KW-0560">Oxidoreductase</keyword>
<gene>
    <name evidence="8" type="ORF">GCM10022279_27470</name>
</gene>
<sequence>MDLNLSEEQRLIVDSAAEFLAAHSTSERVRSAGSQPGGWNEALWQGLAELGWCGIHSPEDQGGLGLGVVELALLQEQLGHRLACVPYFDGVALAATALRALAGQPQVDAALQSLTSGEQRFALALPEPDAPTVGAQATPQNNHWLLQGQWPQVGSAPVAQQLLLPALQADGEWGLFLVPADALGLTVTQQPAVDATRLHGTVTAENVALDATQRIAHGPALQALLAHTRCVAAIALAAEQVGVAQQALDLSLAYTLERQQFEKPIASFQAVKHRVGQMLVAVETARSAVYGAACLADTEPADGVLLRAAAHAISEATEAALYCTRESIQLHGGVGFTWEYDPHLYFRRAQASSQRLGSLRWWREQVARQLLDTEETAA</sequence>
<evidence type="ECO:0000256" key="3">
    <source>
        <dbReference type="ARBA" id="ARBA00022630"/>
    </source>
</evidence>
<evidence type="ECO:0000313" key="9">
    <source>
        <dbReference type="Proteomes" id="UP001501627"/>
    </source>
</evidence>
<evidence type="ECO:0000256" key="2">
    <source>
        <dbReference type="ARBA" id="ARBA00009347"/>
    </source>
</evidence>
<dbReference type="InterPro" id="IPR009075">
    <property type="entry name" value="AcylCo_DH/oxidase_C"/>
</dbReference>
<evidence type="ECO:0000313" key="8">
    <source>
        <dbReference type="EMBL" id="GAA4002068.1"/>
    </source>
</evidence>
<dbReference type="Pfam" id="PF02771">
    <property type="entry name" value="Acyl-CoA_dh_N"/>
    <property type="match status" value="1"/>
</dbReference>
<evidence type="ECO:0000256" key="1">
    <source>
        <dbReference type="ARBA" id="ARBA00001974"/>
    </source>
</evidence>
<evidence type="ECO:0000259" key="6">
    <source>
        <dbReference type="Pfam" id="PF00441"/>
    </source>
</evidence>
<dbReference type="InterPro" id="IPR037069">
    <property type="entry name" value="AcylCoA_DH/ox_N_sf"/>
</dbReference>
<dbReference type="Pfam" id="PF00441">
    <property type="entry name" value="Acyl-CoA_dh_1"/>
    <property type="match status" value="1"/>
</dbReference>
<dbReference type="InterPro" id="IPR013786">
    <property type="entry name" value="AcylCoA_DH/ox_N"/>
</dbReference>
<feature type="domain" description="Acyl-CoA dehydrogenase/oxidase C-terminal" evidence="6">
    <location>
        <begin position="233"/>
        <end position="371"/>
    </location>
</feature>
<dbReference type="EMBL" id="BAABBP010000030">
    <property type="protein sequence ID" value="GAA4002068.1"/>
    <property type="molecule type" value="Genomic_DNA"/>
</dbReference>